<dbReference type="Proteomes" id="UP000241769">
    <property type="component" value="Unassembled WGS sequence"/>
</dbReference>
<keyword evidence="2" id="KW-1185">Reference proteome</keyword>
<reference evidence="1 2" key="1">
    <citation type="journal article" date="2018" name="Genome Biol. Evol.">
        <title>Multiple Roots of Fruiting Body Formation in Amoebozoa.</title>
        <authorList>
            <person name="Hillmann F."/>
            <person name="Forbes G."/>
            <person name="Novohradska S."/>
            <person name="Ferling I."/>
            <person name="Riege K."/>
            <person name="Groth M."/>
            <person name="Westermann M."/>
            <person name="Marz M."/>
            <person name="Spaller T."/>
            <person name="Winckler T."/>
            <person name="Schaap P."/>
            <person name="Glockner G."/>
        </authorList>
    </citation>
    <scope>NUCLEOTIDE SEQUENCE [LARGE SCALE GENOMIC DNA]</scope>
    <source>
        <strain evidence="1 2">Jena</strain>
    </source>
</reference>
<name>A0A2P6MV27_9EUKA</name>
<evidence type="ECO:0000313" key="1">
    <source>
        <dbReference type="EMBL" id="PRP75559.1"/>
    </source>
</evidence>
<dbReference type="AlphaFoldDB" id="A0A2P6MV27"/>
<sequence length="96" mass="10618">MAKMPTTKRRADVAVASGPENVTFGGKYKFLSQSRYCRFDDAQTSKNNFTRGIDDGADDGDKNGENNSGYAWLDDRYVEVVQLAKIVVGWIVVGPH</sequence>
<accession>A0A2P6MV27</accession>
<protein>
    <submittedName>
        <fullName evidence="1">Uncharacterized protein</fullName>
    </submittedName>
</protein>
<dbReference type="InParanoid" id="A0A2P6MV27"/>
<dbReference type="EMBL" id="MDYQ01000378">
    <property type="protein sequence ID" value="PRP75559.1"/>
    <property type="molecule type" value="Genomic_DNA"/>
</dbReference>
<organism evidence="1 2">
    <name type="scientific">Planoprotostelium fungivorum</name>
    <dbReference type="NCBI Taxonomy" id="1890364"/>
    <lineage>
        <taxon>Eukaryota</taxon>
        <taxon>Amoebozoa</taxon>
        <taxon>Evosea</taxon>
        <taxon>Variosea</taxon>
        <taxon>Cavosteliida</taxon>
        <taxon>Cavosteliaceae</taxon>
        <taxon>Planoprotostelium</taxon>
    </lineage>
</organism>
<evidence type="ECO:0000313" key="2">
    <source>
        <dbReference type="Proteomes" id="UP000241769"/>
    </source>
</evidence>
<proteinExistence type="predicted"/>
<comment type="caution">
    <text evidence="1">The sequence shown here is derived from an EMBL/GenBank/DDBJ whole genome shotgun (WGS) entry which is preliminary data.</text>
</comment>
<gene>
    <name evidence="1" type="ORF">PROFUN_09045</name>
</gene>